<proteinExistence type="predicted"/>
<dbReference type="OrthoDB" id="5865563at2759"/>
<sequence length="184" mass="20981">MLLNAVHYFILQLTVLFLFIAETSENTIDDGAAVSKGDDAFFPHIFKFLYKNEQLFSADCASELQRLLVTSAFTNTTRATTTDVTLANVTTISNTIINNTNNTIKYHKGKDEVWNELHRRIRTNHGNSNIIDATRQPAPKLRSGHSGKREETRFKRKFHGKIIKNEKAIHNYRKLLDELSSVNS</sequence>
<comment type="caution">
    <text evidence="2">The sequence shown here is derived from an EMBL/GenBank/DDBJ whole genome shotgun (WGS) entry which is preliminary data.</text>
</comment>
<feature type="chain" id="PRO_5035172515" evidence="1">
    <location>
        <begin position="26"/>
        <end position="184"/>
    </location>
</feature>
<keyword evidence="3" id="KW-1185">Reference proteome</keyword>
<evidence type="ECO:0000313" key="2">
    <source>
        <dbReference type="EMBL" id="CAG9539347.1"/>
    </source>
</evidence>
<reference evidence="2" key="1">
    <citation type="submission" date="2021-09" db="EMBL/GenBank/DDBJ databases">
        <authorList>
            <consortium name="Pathogen Informatics"/>
        </authorList>
    </citation>
    <scope>NUCLEOTIDE SEQUENCE</scope>
</reference>
<evidence type="ECO:0000256" key="1">
    <source>
        <dbReference type="SAM" id="SignalP"/>
    </source>
</evidence>
<evidence type="ECO:0000313" key="3">
    <source>
        <dbReference type="Proteomes" id="UP000746747"/>
    </source>
</evidence>
<name>A0A8J2MTI8_9BILA</name>
<dbReference type="AlphaFoldDB" id="A0A8J2MTI8"/>
<accession>A0A8J2MTI8</accession>
<organism evidence="2 3">
    <name type="scientific">Cercopithifilaria johnstoni</name>
    <dbReference type="NCBI Taxonomy" id="2874296"/>
    <lineage>
        <taxon>Eukaryota</taxon>
        <taxon>Metazoa</taxon>
        <taxon>Ecdysozoa</taxon>
        <taxon>Nematoda</taxon>
        <taxon>Chromadorea</taxon>
        <taxon>Rhabditida</taxon>
        <taxon>Spirurina</taxon>
        <taxon>Spiruromorpha</taxon>
        <taxon>Filarioidea</taxon>
        <taxon>Onchocercidae</taxon>
        <taxon>Cercopithifilaria</taxon>
    </lineage>
</organism>
<feature type="signal peptide" evidence="1">
    <location>
        <begin position="1"/>
        <end position="25"/>
    </location>
</feature>
<dbReference type="EMBL" id="CAKAEH010001773">
    <property type="protein sequence ID" value="CAG9539347.1"/>
    <property type="molecule type" value="Genomic_DNA"/>
</dbReference>
<protein>
    <submittedName>
        <fullName evidence="2">Uncharacterized protein</fullName>
    </submittedName>
</protein>
<gene>
    <name evidence="2" type="ORF">CJOHNSTONI_LOCUS8954</name>
</gene>
<dbReference type="Proteomes" id="UP000746747">
    <property type="component" value="Unassembled WGS sequence"/>
</dbReference>
<keyword evidence="1" id="KW-0732">Signal</keyword>